<dbReference type="PANTHER" id="PTHR33434">
    <property type="entry name" value="DEGV DOMAIN-CONTAINING PROTEIN DR_1986-RELATED"/>
    <property type="match status" value="1"/>
</dbReference>
<dbReference type="EMBL" id="AYZO01000002">
    <property type="protein sequence ID" value="KRN14584.1"/>
    <property type="molecule type" value="Genomic_DNA"/>
</dbReference>
<dbReference type="Proteomes" id="UP000051521">
    <property type="component" value="Unassembled WGS sequence"/>
</dbReference>
<dbReference type="Pfam" id="PF02645">
    <property type="entry name" value="DegV"/>
    <property type="match status" value="1"/>
</dbReference>
<organism evidence="3 4">
    <name type="scientific">Lactobacillus gigeriorum DSM 23908 = CRBIP 24.85</name>
    <dbReference type="NCBI Taxonomy" id="1423751"/>
    <lineage>
        <taxon>Bacteria</taxon>
        <taxon>Bacillati</taxon>
        <taxon>Bacillota</taxon>
        <taxon>Bacilli</taxon>
        <taxon>Lactobacillales</taxon>
        <taxon>Lactobacillaceae</taxon>
        <taxon>Lactobacillus</taxon>
    </lineage>
</organism>
<evidence type="ECO:0000313" key="4">
    <source>
        <dbReference type="Proteomes" id="UP000051521"/>
    </source>
</evidence>
<dbReference type="InterPro" id="IPR050270">
    <property type="entry name" value="DegV_domain_contain"/>
</dbReference>
<gene>
    <name evidence="3" type="ORF">FC38_GL000667</name>
</gene>
<dbReference type="Gene3D" id="3.30.1180.10">
    <property type="match status" value="1"/>
</dbReference>
<evidence type="ECO:0000256" key="2">
    <source>
        <dbReference type="ARBA" id="ARBA00023121"/>
    </source>
</evidence>
<dbReference type="Gene3D" id="3.40.50.10170">
    <property type="match status" value="1"/>
</dbReference>
<reference evidence="3 4" key="1">
    <citation type="journal article" date="2015" name="Genome Announc.">
        <title>Expanding the biotechnology potential of lactobacilli through comparative genomics of 213 strains and associated genera.</title>
        <authorList>
            <person name="Sun Z."/>
            <person name="Harris H.M."/>
            <person name="McCann A."/>
            <person name="Guo C."/>
            <person name="Argimon S."/>
            <person name="Zhang W."/>
            <person name="Yang X."/>
            <person name="Jeffery I.B."/>
            <person name="Cooney J.C."/>
            <person name="Kagawa T.F."/>
            <person name="Liu W."/>
            <person name="Song Y."/>
            <person name="Salvetti E."/>
            <person name="Wrobel A."/>
            <person name="Rasinkangas P."/>
            <person name="Parkhill J."/>
            <person name="Rea M.C."/>
            <person name="O'Sullivan O."/>
            <person name="Ritari J."/>
            <person name="Douillard F.P."/>
            <person name="Paul Ross R."/>
            <person name="Yang R."/>
            <person name="Briner A.E."/>
            <person name="Felis G.E."/>
            <person name="de Vos W.M."/>
            <person name="Barrangou R."/>
            <person name="Klaenhammer T.R."/>
            <person name="Caufield P.W."/>
            <person name="Cui Y."/>
            <person name="Zhang H."/>
            <person name="O'Toole P.W."/>
        </authorList>
    </citation>
    <scope>NUCLEOTIDE SEQUENCE [LARGE SCALE GENOMIC DNA]</scope>
    <source>
        <strain evidence="3 4">DSM 23908</strain>
    </source>
</reference>
<keyword evidence="4" id="KW-1185">Reference proteome</keyword>
<proteinExistence type="predicted"/>
<protein>
    <submittedName>
        <fullName evidence="3">DegV family protein</fullName>
    </submittedName>
</protein>
<comment type="function">
    <text evidence="1">May bind long-chain fatty acids, such as palmitate, and may play a role in lipid transport or fatty acid metabolism.</text>
</comment>
<dbReference type="InterPro" id="IPR003797">
    <property type="entry name" value="DegV"/>
</dbReference>
<name>A0ABR5PX93_9LACO</name>
<evidence type="ECO:0000256" key="1">
    <source>
        <dbReference type="ARBA" id="ARBA00003238"/>
    </source>
</evidence>
<dbReference type="SUPFAM" id="SSF82549">
    <property type="entry name" value="DAK1/DegV-like"/>
    <property type="match status" value="1"/>
</dbReference>
<sequence length="313" mass="35443">MYLGVKKRGIDMKIGVLTDSSAYLSKEQINQFKNVKVVPIPIIWKNSTYYDLVNIGYEEFYEKLAQTDQLPTTSQPSLGELKGKVDEFVNEDYTDLIVIPISSGISSFYSSIESYVKDEERIKIHLFDSKVTCAGLANLVMLAARITQDKNVDPVTVIKYLENLRSTIQVRFIVDDLNYLKRTGRLSNAASFVGGLLNIKPILAMDVQGQGKISAIAKQRQYHRAFNYIEKDFAKLTEAVTYPIYSTVFDALDEKRKSAWLDEYRTKFPNITFASSIIGPVVGVHVGQHAIAMIWHRNIASYFDDKGKLLLIE</sequence>
<dbReference type="PANTHER" id="PTHR33434:SF2">
    <property type="entry name" value="FATTY ACID-BINDING PROTEIN TM_1468"/>
    <property type="match status" value="1"/>
</dbReference>
<dbReference type="PROSITE" id="PS51482">
    <property type="entry name" value="DEGV"/>
    <property type="match status" value="1"/>
</dbReference>
<dbReference type="NCBIfam" id="TIGR00762">
    <property type="entry name" value="DegV"/>
    <property type="match status" value="1"/>
</dbReference>
<accession>A0ABR5PX93</accession>
<dbReference type="InterPro" id="IPR043168">
    <property type="entry name" value="DegV_C"/>
</dbReference>
<keyword evidence="2" id="KW-0446">Lipid-binding</keyword>
<comment type="caution">
    <text evidence="3">The sequence shown here is derived from an EMBL/GenBank/DDBJ whole genome shotgun (WGS) entry which is preliminary data.</text>
</comment>
<evidence type="ECO:0000313" key="3">
    <source>
        <dbReference type="EMBL" id="KRN14584.1"/>
    </source>
</evidence>